<evidence type="ECO:0000313" key="3">
    <source>
        <dbReference type="Proteomes" id="UP000297245"/>
    </source>
</evidence>
<keyword evidence="1" id="KW-1133">Transmembrane helix</keyword>
<dbReference type="AlphaFoldDB" id="A0A4S8L2B9"/>
<organism evidence="2 3">
    <name type="scientific">Dendrothele bispora (strain CBS 962.96)</name>
    <dbReference type="NCBI Taxonomy" id="1314807"/>
    <lineage>
        <taxon>Eukaryota</taxon>
        <taxon>Fungi</taxon>
        <taxon>Dikarya</taxon>
        <taxon>Basidiomycota</taxon>
        <taxon>Agaricomycotina</taxon>
        <taxon>Agaricomycetes</taxon>
        <taxon>Agaricomycetidae</taxon>
        <taxon>Agaricales</taxon>
        <taxon>Agaricales incertae sedis</taxon>
        <taxon>Dendrothele</taxon>
    </lineage>
</organism>
<sequence>MWTKFFDYSLFSFSPCTILFSYFYHLPHLSLGLPILLSRISLLNHTLACCIAVTRSDHEHSLIFYPILHLQQMDHIASRTHATPSLIYTQRTPFLYDLLLPISISLPSQATSLSIYRLYLAIPFQLLFHILFFVGTYNNGLGLWSNCRRV</sequence>
<proteinExistence type="predicted"/>
<accession>A0A4S8L2B9</accession>
<keyword evidence="3" id="KW-1185">Reference proteome</keyword>
<feature type="transmembrane region" description="Helical" evidence="1">
    <location>
        <begin position="118"/>
        <end position="137"/>
    </location>
</feature>
<protein>
    <submittedName>
        <fullName evidence="2">Uncharacterized protein</fullName>
    </submittedName>
</protein>
<reference evidence="2 3" key="1">
    <citation type="journal article" date="2019" name="Nat. Ecol. Evol.">
        <title>Megaphylogeny resolves global patterns of mushroom evolution.</title>
        <authorList>
            <person name="Varga T."/>
            <person name="Krizsan K."/>
            <person name="Foldi C."/>
            <person name="Dima B."/>
            <person name="Sanchez-Garcia M."/>
            <person name="Sanchez-Ramirez S."/>
            <person name="Szollosi G.J."/>
            <person name="Szarkandi J.G."/>
            <person name="Papp V."/>
            <person name="Albert L."/>
            <person name="Andreopoulos W."/>
            <person name="Angelini C."/>
            <person name="Antonin V."/>
            <person name="Barry K.W."/>
            <person name="Bougher N.L."/>
            <person name="Buchanan P."/>
            <person name="Buyck B."/>
            <person name="Bense V."/>
            <person name="Catcheside P."/>
            <person name="Chovatia M."/>
            <person name="Cooper J."/>
            <person name="Damon W."/>
            <person name="Desjardin D."/>
            <person name="Finy P."/>
            <person name="Geml J."/>
            <person name="Haridas S."/>
            <person name="Hughes K."/>
            <person name="Justo A."/>
            <person name="Karasinski D."/>
            <person name="Kautmanova I."/>
            <person name="Kiss B."/>
            <person name="Kocsube S."/>
            <person name="Kotiranta H."/>
            <person name="LaButti K.M."/>
            <person name="Lechner B.E."/>
            <person name="Liimatainen K."/>
            <person name="Lipzen A."/>
            <person name="Lukacs Z."/>
            <person name="Mihaltcheva S."/>
            <person name="Morgado L.N."/>
            <person name="Niskanen T."/>
            <person name="Noordeloos M.E."/>
            <person name="Ohm R.A."/>
            <person name="Ortiz-Santana B."/>
            <person name="Ovrebo C."/>
            <person name="Racz N."/>
            <person name="Riley R."/>
            <person name="Savchenko A."/>
            <person name="Shiryaev A."/>
            <person name="Soop K."/>
            <person name="Spirin V."/>
            <person name="Szebenyi C."/>
            <person name="Tomsovsky M."/>
            <person name="Tulloss R.E."/>
            <person name="Uehling J."/>
            <person name="Grigoriev I.V."/>
            <person name="Vagvolgyi C."/>
            <person name="Papp T."/>
            <person name="Martin F.M."/>
            <person name="Miettinen O."/>
            <person name="Hibbett D.S."/>
            <person name="Nagy L.G."/>
        </authorList>
    </citation>
    <scope>NUCLEOTIDE SEQUENCE [LARGE SCALE GENOMIC DNA]</scope>
    <source>
        <strain evidence="2 3">CBS 962.96</strain>
    </source>
</reference>
<dbReference type="EMBL" id="ML179720">
    <property type="protein sequence ID" value="THU82602.1"/>
    <property type="molecule type" value="Genomic_DNA"/>
</dbReference>
<name>A0A4S8L2B9_DENBC</name>
<evidence type="ECO:0000313" key="2">
    <source>
        <dbReference type="EMBL" id="THU82602.1"/>
    </source>
</evidence>
<feature type="transmembrane region" description="Helical" evidence="1">
    <location>
        <begin position="5"/>
        <end position="25"/>
    </location>
</feature>
<gene>
    <name evidence="2" type="ORF">K435DRAFT_445664</name>
</gene>
<keyword evidence="1" id="KW-0812">Transmembrane</keyword>
<keyword evidence="1" id="KW-0472">Membrane</keyword>
<dbReference type="Proteomes" id="UP000297245">
    <property type="component" value="Unassembled WGS sequence"/>
</dbReference>
<evidence type="ECO:0000256" key="1">
    <source>
        <dbReference type="SAM" id="Phobius"/>
    </source>
</evidence>